<dbReference type="InterPro" id="IPR052957">
    <property type="entry name" value="Auxin_embryo_med"/>
</dbReference>
<feature type="repeat" description="PPR" evidence="2">
    <location>
        <begin position="2151"/>
        <end position="2186"/>
    </location>
</feature>
<dbReference type="InterPro" id="IPR018247">
    <property type="entry name" value="EF_Hand_1_Ca_BS"/>
</dbReference>
<name>A0A813GS23_POLGL</name>
<dbReference type="PROSITE" id="PS50222">
    <property type="entry name" value="EF_HAND_2"/>
    <property type="match status" value="1"/>
</dbReference>
<feature type="compositionally biased region" description="Low complexity" evidence="3">
    <location>
        <begin position="2355"/>
        <end position="2410"/>
    </location>
</feature>
<feature type="compositionally biased region" description="Gly residues" evidence="3">
    <location>
        <begin position="1775"/>
        <end position="1784"/>
    </location>
</feature>
<feature type="region of interest" description="Disordered" evidence="3">
    <location>
        <begin position="1768"/>
        <end position="1787"/>
    </location>
</feature>
<dbReference type="PROSITE" id="PS00018">
    <property type="entry name" value="EF_HAND_1"/>
    <property type="match status" value="1"/>
</dbReference>
<feature type="region of interest" description="Disordered" evidence="3">
    <location>
        <begin position="1868"/>
        <end position="1897"/>
    </location>
</feature>
<dbReference type="InterPro" id="IPR024975">
    <property type="entry name" value="NOV_C"/>
</dbReference>
<evidence type="ECO:0000256" key="1">
    <source>
        <dbReference type="ARBA" id="ARBA00022837"/>
    </source>
</evidence>
<dbReference type="PROSITE" id="PS51375">
    <property type="entry name" value="PPR"/>
    <property type="match status" value="2"/>
</dbReference>
<feature type="domain" description="EF-hand" evidence="4">
    <location>
        <begin position="1790"/>
        <end position="1825"/>
    </location>
</feature>
<evidence type="ECO:0000256" key="3">
    <source>
        <dbReference type="SAM" id="MobiDB-lite"/>
    </source>
</evidence>
<dbReference type="Gene3D" id="1.25.40.10">
    <property type="entry name" value="Tetratricopeptide repeat domain"/>
    <property type="match status" value="3"/>
</dbReference>
<dbReference type="Pfam" id="PF13020">
    <property type="entry name" value="NOV_C"/>
    <property type="match status" value="1"/>
</dbReference>
<dbReference type="PANTHER" id="PTHR32387:SF0">
    <property type="entry name" value="PROTEIN NO VEIN"/>
    <property type="match status" value="1"/>
</dbReference>
<feature type="compositionally biased region" description="Gly residues" evidence="3">
    <location>
        <begin position="1872"/>
        <end position="1883"/>
    </location>
</feature>
<evidence type="ECO:0000259" key="4">
    <source>
        <dbReference type="PROSITE" id="PS50222"/>
    </source>
</evidence>
<evidence type="ECO:0000313" key="6">
    <source>
        <dbReference type="Proteomes" id="UP000654075"/>
    </source>
</evidence>
<feature type="region of interest" description="Disordered" evidence="3">
    <location>
        <begin position="2354"/>
        <end position="2414"/>
    </location>
</feature>
<comment type="caution">
    <text evidence="5">The sequence shown here is derived from an EMBL/GenBank/DDBJ whole genome shotgun (WGS) entry which is preliminary data.</text>
</comment>
<evidence type="ECO:0000256" key="2">
    <source>
        <dbReference type="PROSITE-ProRule" id="PRU00708"/>
    </source>
</evidence>
<feature type="repeat" description="PPR" evidence="2">
    <location>
        <begin position="2414"/>
        <end position="2448"/>
    </location>
</feature>
<dbReference type="GO" id="GO:0005509">
    <property type="term" value="F:calcium ion binding"/>
    <property type="evidence" value="ECO:0007669"/>
    <property type="project" value="InterPro"/>
</dbReference>
<dbReference type="InterPro" id="IPR002048">
    <property type="entry name" value="EF_hand_dom"/>
</dbReference>
<proteinExistence type="predicted"/>
<feature type="non-terminal residue" evidence="5">
    <location>
        <position position="2615"/>
    </location>
</feature>
<dbReference type="Proteomes" id="UP000654075">
    <property type="component" value="Unassembled WGS sequence"/>
</dbReference>
<dbReference type="SUPFAM" id="SSF47473">
    <property type="entry name" value="EF-hand"/>
    <property type="match status" value="1"/>
</dbReference>
<dbReference type="Gene3D" id="1.10.238.10">
    <property type="entry name" value="EF-hand"/>
    <property type="match status" value="1"/>
</dbReference>
<dbReference type="PANTHER" id="PTHR32387">
    <property type="entry name" value="WU:FJ29H11"/>
    <property type="match status" value="1"/>
</dbReference>
<keyword evidence="1" id="KW-0106">Calcium</keyword>
<protein>
    <recommendedName>
        <fullName evidence="4">EF-hand domain-containing protein</fullName>
    </recommendedName>
</protein>
<dbReference type="OrthoDB" id="185373at2759"/>
<sequence>HWRQGIPPPGDWEREEASKLERLWTALAAAQRGSSQSTKRPPLQRFQLLVEALSTDDLDATSVLFARGVQLWRDTACETLGQNKIPEQQRLLEAVNSWLAGGALQAAAAATQVDAGTLLQTLEAAIEETCGAKEGETSGPMFFGRCAGVEAVVCRLLGLKEFASLWDDGGHSEHYDAASSVAGASSPFLQFLACLELQGEAGTAYPLLSRLCEVKDAAISKSSSKGQGKLSGAARHTAPFGQQSAGGRVLGLGEGLRWTWFNSHAQRAQLRGRSSHGMGSSTSFWFASRSLSAINHAAALAEAAAEALSATGAAGRSRSQAPVGVLLRAALRGGLRRVRFFQVLALCAAWLAARASLQGLEEIRVAAVAGDGPQLAAMLAAACVAYGGCEGLPLSSMERLVPRVSAQLLASTLRTLPKAFAAHPALLRWLCSGALHSEADAVSALGYACPQGRSALHAAGLRLGVQVWRDDFEGTLEGSRGSGGSWQNCRAGDWMGKPCLRTQVALELHQQRQSDLCTPGEAHALVASIRLEEFGMGPTQELEQETMARWGDAERKQALRLSRALKSLSGDIYSGDLHLLHDAASAVERRLLPAGDAGRTGEKGLGFKSVFRICDRPRIFSGPLQVGFDSRHPLLPYILPIPLGEAEELDLPEEALSGRRQGLWRTVLHLPLRPGLRGTPEAAELLCRIAATTPDTLLFLRRLRRVHLKPGGFLGKDHEWRRGGKDEQRPTEELLVALHGPAGIQRWLCVSREVAVPPLLQSTRRDGGAPVRSTIVTVAVPVVLALALSTGTASSSSSEAVGCDSTPPPRLVLDASRPCPPVFASLPVRPSGLRFAINADWRLTTSREDLAEGAWNEFIRAEVPKLYLQDVQPLLCDASRFAVEEPGHLAGLLGLTPCPSGSAEAGGFLRPLAMQLLDALQHAPCVPALASNNSSCMAADSSELQVRWVQPAEAAVPPSGKLGREALQLHSVLEASGCALLHPDVAAATPQAALDALGVRRLACSHLLVALRRAAVSSSQTFMEGFLQLGQRRQMLALLVSLFEGEDLSSEVASVSELKALPLVPMSGLAGAAQVLAEAGSVCLPPTGGSLPPALLQCARLPVPELLGQGSGQEGDAAEQGARVHRLLVRLGATELTPAVAARKLLPQFNRRVLDGIAAAAGGGPAAESKQASLRESCREVLEWLRAQPEALAAVRSSNLELLVPVCGGSVISVIPGHAALHLLDALPEAPPAGLQEFCVRLGVPLQVPDFGASHGSLWLSSLALGLPLPELALQVLHAAHVAAIPCSPPELVWLMRRCSELPLSELNSLRDLRFLPSFCGGSAVAPCDAFWQDTPGGALAKWGLSELGVTGPGVRQVLESLGLAPRPTLRHYASALAQQNLDATETADLVASIASLSLPKAEVQEALRDAAIFETSSGALAAPADGVLDLHGAQEELLLGRSCGVQILARSPPTSSASLGLAWRRVALAAGVVPWREAYHPTAACRTSSSSSASGVPEPAEAALDLSLQELLPLVQRHLLRGSAAAVSAGKLPLCRPPRARCVADLRLVLRLRTDFAQHLPGQVQWPRELPGAAAQALVEVTEDELLLVADLSLATSSFAAGGSKSLPPAAASAWAVGLAEELLRSHLLCEEDSDEVLLQSESRSLEQFLLAASGLASAGVRGEDAARVLGLPTLPLDVLPWGKQAGLRSRLGGGASALPGMAQAAGSEEDGESLFGGLQGGLLAPPFSQLDEVSYTKLTGKVPESAPAVGGFEGTDADRAARGALGRQANGSKGAGRGGGVTSLGLGDPKEKFQRLFAAFDQDGDGILQQSEVAALNRATGGGELSDEDYQQICSMLGVGSGEAGVGSEALRGLLDEDAVDRAHDQVFGPSGGPGGPGGGTLVPQEGSPEAESGGRAWVAVSAAEVHESRARAQLEELPPVATGGAETEERLRVGRWGEELVLEHMRLKLEGTGKRVRWLNDNEESGEPYDLVVESCSDGEILEYIEVKTTRSLDKAWFEVSGVEWAFCRYAGEKYNIYRVLGAGMPSASIRVARNPAALWRDSGLGLAMVGTVHPSAHRYGKTDWEVDLPNLSRSKCLTLAVSSLGRLSRWQAALEKVQEARTQGLRLSIISCNAALTACARAHGPWTSALAVLQLLGSEGDSLPAPDLITLGAAIHACGLGGNWRTALALLGEMMAERRLRPDVVTFNEAISSCERGGQWQLALDLGCERLSQFGLPRLGGPDLVTCGSLCTACARGSLWQESLWLLAQLKISGAAARQLKRKQGPPGGDKEQQRSLQLSTQLCGAVISACAEARRWRWAQACLAALRQEGDVLPLSRGGLTSCRGAVLTGLARSSSWELATAELREMWRRSSGGRSREGGSAQQQPQQQQQEQLQQQSQQQQPQKIRRQQQQEQEQQQQEQQEQEAAPDLRAHNAVLSACELSGRWREALAVLREARRRGLRLDAVSVGTAVSACARRGLAWRQALQLLLQMKDAGGPQPDRVMLTAAASALEAGHQWRPVLHLLGELRLQRLEADHVLQNVAVSACEKCGQWQAAIHLLTAQAQLGLDSGPDAGLVAYNAATLACSRGGHWRQALGLLPAGLRPDVLTYAAQKVEACELGVGWTPGEAD</sequence>
<accession>A0A813GS23</accession>
<evidence type="ECO:0000313" key="5">
    <source>
        <dbReference type="EMBL" id="CAE8625441.1"/>
    </source>
</evidence>
<dbReference type="Pfam" id="PF01535">
    <property type="entry name" value="PPR"/>
    <property type="match status" value="1"/>
</dbReference>
<dbReference type="InterPro" id="IPR011990">
    <property type="entry name" value="TPR-like_helical_dom_sf"/>
</dbReference>
<gene>
    <name evidence="5" type="ORF">PGLA1383_LOCUS42438</name>
</gene>
<organism evidence="5 6">
    <name type="scientific">Polarella glacialis</name>
    <name type="common">Dinoflagellate</name>
    <dbReference type="NCBI Taxonomy" id="89957"/>
    <lineage>
        <taxon>Eukaryota</taxon>
        <taxon>Sar</taxon>
        <taxon>Alveolata</taxon>
        <taxon>Dinophyceae</taxon>
        <taxon>Suessiales</taxon>
        <taxon>Suessiaceae</taxon>
        <taxon>Polarella</taxon>
    </lineage>
</organism>
<dbReference type="EMBL" id="CAJNNV010028675">
    <property type="protein sequence ID" value="CAE8625441.1"/>
    <property type="molecule type" value="Genomic_DNA"/>
</dbReference>
<keyword evidence="6" id="KW-1185">Reference proteome</keyword>
<dbReference type="InterPro" id="IPR002885">
    <property type="entry name" value="PPR_rpt"/>
</dbReference>
<dbReference type="InterPro" id="IPR011992">
    <property type="entry name" value="EF-hand-dom_pair"/>
</dbReference>
<reference evidence="5" key="1">
    <citation type="submission" date="2021-02" db="EMBL/GenBank/DDBJ databases">
        <authorList>
            <person name="Dougan E. K."/>
            <person name="Rhodes N."/>
            <person name="Thang M."/>
            <person name="Chan C."/>
        </authorList>
    </citation>
    <scope>NUCLEOTIDE SEQUENCE</scope>
</reference>